<dbReference type="RefSeq" id="XP_058308300.1">
    <property type="nucleotide sequence ID" value="XM_058451762.1"/>
</dbReference>
<evidence type="ECO:0000256" key="1">
    <source>
        <dbReference type="SAM" id="MobiDB-lite"/>
    </source>
</evidence>
<sequence length="72" mass="8139">MALKARVMPTLTESESELSSDLELDNEDSDDSDLSDDEIYNDEGQLPSEHYLAEANGLDVSRLRQKRYSDNT</sequence>
<dbReference type="OrthoDB" id="3544487at2759"/>
<accession>A0A9W9MLZ0</accession>
<feature type="region of interest" description="Disordered" evidence="1">
    <location>
        <begin position="1"/>
        <end position="53"/>
    </location>
</feature>
<organism evidence="2 3">
    <name type="scientific">Penicillium cinerascens</name>
    <dbReference type="NCBI Taxonomy" id="70096"/>
    <lineage>
        <taxon>Eukaryota</taxon>
        <taxon>Fungi</taxon>
        <taxon>Dikarya</taxon>
        <taxon>Ascomycota</taxon>
        <taxon>Pezizomycotina</taxon>
        <taxon>Eurotiomycetes</taxon>
        <taxon>Eurotiomycetidae</taxon>
        <taxon>Eurotiales</taxon>
        <taxon>Aspergillaceae</taxon>
        <taxon>Penicillium</taxon>
    </lineage>
</organism>
<dbReference type="AlphaFoldDB" id="A0A9W9MLZ0"/>
<dbReference type="EMBL" id="JAPQKR010000012">
    <property type="protein sequence ID" value="KAJ5203821.1"/>
    <property type="molecule type" value="Genomic_DNA"/>
</dbReference>
<protein>
    <submittedName>
        <fullName evidence="2">Uncharacterized protein</fullName>
    </submittedName>
</protein>
<comment type="caution">
    <text evidence="2">The sequence shown here is derived from an EMBL/GenBank/DDBJ whole genome shotgun (WGS) entry which is preliminary data.</text>
</comment>
<reference evidence="2" key="1">
    <citation type="submission" date="2022-12" db="EMBL/GenBank/DDBJ databases">
        <authorList>
            <person name="Petersen C."/>
        </authorList>
    </citation>
    <scope>NUCLEOTIDE SEQUENCE</scope>
    <source>
        <strain evidence="2">IBT 15544</strain>
    </source>
</reference>
<keyword evidence="3" id="KW-1185">Reference proteome</keyword>
<gene>
    <name evidence="2" type="ORF">N7498_004700</name>
</gene>
<name>A0A9W9MLZ0_9EURO</name>
<proteinExistence type="predicted"/>
<evidence type="ECO:0000313" key="2">
    <source>
        <dbReference type="EMBL" id="KAJ5203821.1"/>
    </source>
</evidence>
<dbReference type="Proteomes" id="UP001150904">
    <property type="component" value="Unassembled WGS sequence"/>
</dbReference>
<feature type="compositionally biased region" description="Acidic residues" evidence="1">
    <location>
        <begin position="14"/>
        <end position="41"/>
    </location>
</feature>
<reference evidence="2" key="2">
    <citation type="journal article" date="2023" name="IMA Fungus">
        <title>Comparative genomic study of the Penicillium genus elucidates a diverse pangenome and 15 lateral gene transfer events.</title>
        <authorList>
            <person name="Petersen C."/>
            <person name="Sorensen T."/>
            <person name="Nielsen M.R."/>
            <person name="Sondergaard T.E."/>
            <person name="Sorensen J.L."/>
            <person name="Fitzpatrick D.A."/>
            <person name="Frisvad J.C."/>
            <person name="Nielsen K.L."/>
        </authorList>
    </citation>
    <scope>NUCLEOTIDE SEQUENCE</scope>
    <source>
        <strain evidence="2">IBT 15544</strain>
    </source>
</reference>
<dbReference type="GeneID" id="83179063"/>
<evidence type="ECO:0000313" key="3">
    <source>
        <dbReference type="Proteomes" id="UP001150904"/>
    </source>
</evidence>